<feature type="non-terminal residue" evidence="2">
    <location>
        <position position="1"/>
    </location>
</feature>
<protein>
    <submittedName>
        <fullName evidence="2">Ribonuclease H-like superfamily protein</fullName>
    </submittedName>
</protein>
<evidence type="ECO:0000256" key="1">
    <source>
        <dbReference type="SAM" id="Phobius"/>
    </source>
</evidence>
<feature type="transmembrane region" description="Helical" evidence="1">
    <location>
        <begin position="326"/>
        <end position="346"/>
    </location>
</feature>
<feature type="non-terminal residue" evidence="2">
    <location>
        <position position="350"/>
    </location>
</feature>
<keyword evidence="1" id="KW-1133">Transmembrane helix</keyword>
<sequence>KIDKSSLFDVPVIVGPSISSLPKAKSISGGSTSKLPSLRTVKVQRSSARDNMLVDVNLLAESTLSHIKHKKKRTLPLEEYSTLSYPSRNKKPRWGNLGFMGGDFNAIMSNSEKKRGCLRHVGNHCLLLMDVLGSECNKKKRFFVDSRWVSCEGFTEIVKNAWSMDNQGTDLNSLQSRIKKARIELLKWKTIQMPNSNLLKVGFARQIGDGTDTLLWSNPWLSSAHCHTPAVQFQMDLLSLRRVCDLFDSTGRDWDRELVSQTFSPKDAQLILKTHLVRGDSKDKWIWRLEKSSTFTIKSAYKAVFMTAVQIFGCLGLELLGGCASLLFLVQLLLRSGVLFLVGLFVQLSV</sequence>
<feature type="transmembrane region" description="Helical" evidence="1">
    <location>
        <begin position="300"/>
        <end position="320"/>
    </location>
</feature>
<organism evidence="2 3">
    <name type="scientific">Striga asiatica</name>
    <name type="common">Asiatic witchweed</name>
    <name type="synonym">Buchnera asiatica</name>
    <dbReference type="NCBI Taxonomy" id="4170"/>
    <lineage>
        <taxon>Eukaryota</taxon>
        <taxon>Viridiplantae</taxon>
        <taxon>Streptophyta</taxon>
        <taxon>Embryophyta</taxon>
        <taxon>Tracheophyta</taxon>
        <taxon>Spermatophyta</taxon>
        <taxon>Magnoliopsida</taxon>
        <taxon>eudicotyledons</taxon>
        <taxon>Gunneridae</taxon>
        <taxon>Pentapetalae</taxon>
        <taxon>asterids</taxon>
        <taxon>lamiids</taxon>
        <taxon>Lamiales</taxon>
        <taxon>Orobanchaceae</taxon>
        <taxon>Buchnereae</taxon>
        <taxon>Striga</taxon>
    </lineage>
</organism>
<keyword evidence="3" id="KW-1185">Reference proteome</keyword>
<gene>
    <name evidence="2" type="ORF">STAS_26391</name>
</gene>
<comment type="caution">
    <text evidence="2">The sequence shown here is derived from an EMBL/GenBank/DDBJ whole genome shotgun (WGS) entry which is preliminary data.</text>
</comment>
<accession>A0A5A7QXL5</accession>
<evidence type="ECO:0000313" key="2">
    <source>
        <dbReference type="EMBL" id="GER49157.1"/>
    </source>
</evidence>
<dbReference type="OrthoDB" id="1110819at2759"/>
<name>A0A5A7QXL5_STRAF</name>
<keyword evidence="1" id="KW-0472">Membrane</keyword>
<reference evidence="3" key="1">
    <citation type="journal article" date="2019" name="Curr. Biol.">
        <title>Genome Sequence of Striga asiatica Provides Insight into the Evolution of Plant Parasitism.</title>
        <authorList>
            <person name="Yoshida S."/>
            <person name="Kim S."/>
            <person name="Wafula E.K."/>
            <person name="Tanskanen J."/>
            <person name="Kim Y.M."/>
            <person name="Honaas L."/>
            <person name="Yang Z."/>
            <person name="Spallek T."/>
            <person name="Conn C.E."/>
            <person name="Ichihashi Y."/>
            <person name="Cheong K."/>
            <person name="Cui S."/>
            <person name="Der J.P."/>
            <person name="Gundlach H."/>
            <person name="Jiao Y."/>
            <person name="Hori C."/>
            <person name="Ishida J.K."/>
            <person name="Kasahara H."/>
            <person name="Kiba T."/>
            <person name="Kim M.S."/>
            <person name="Koo N."/>
            <person name="Laohavisit A."/>
            <person name="Lee Y.H."/>
            <person name="Lumba S."/>
            <person name="McCourt P."/>
            <person name="Mortimer J.C."/>
            <person name="Mutuku J.M."/>
            <person name="Nomura T."/>
            <person name="Sasaki-Sekimoto Y."/>
            <person name="Seto Y."/>
            <person name="Wang Y."/>
            <person name="Wakatake T."/>
            <person name="Sakakibara H."/>
            <person name="Demura T."/>
            <person name="Yamaguchi S."/>
            <person name="Yoneyama K."/>
            <person name="Manabe R.I."/>
            <person name="Nelson D.C."/>
            <person name="Schulman A.H."/>
            <person name="Timko M.P."/>
            <person name="dePamphilis C.W."/>
            <person name="Choi D."/>
            <person name="Shirasu K."/>
        </authorList>
    </citation>
    <scope>NUCLEOTIDE SEQUENCE [LARGE SCALE GENOMIC DNA]</scope>
    <source>
        <strain evidence="3">cv. UVA1</strain>
    </source>
</reference>
<dbReference type="AlphaFoldDB" id="A0A5A7QXL5"/>
<dbReference type="EMBL" id="BKCP01008515">
    <property type="protein sequence ID" value="GER49157.1"/>
    <property type="molecule type" value="Genomic_DNA"/>
</dbReference>
<evidence type="ECO:0000313" key="3">
    <source>
        <dbReference type="Proteomes" id="UP000325081"/>
    </source>
</evidence>
<keyword evidence="1" id="KW-0812">Transmembrane</keyword>
<proteinExistence type="predicted"/>
<dbReference type="Proteomes" id="UP000325081">
    <property type="component" value="Unassembled WGS sequence"/>
</dbReference>